<evidence type="ECO:0000259" key="1">
    <source>
        <dbReference type="Pfam" id="PF09327"/>
    </source>
</evidence>
<dbReference type="EMBL" id="MT142962">
    <property type="protein sequence ID" value="QJA91109.1"/>
    <property type="molecule type" value="Genomic_DNA"/>
</dbReference>
<sequence>MTLEIVQRIDEKVGELYDSIVLGTGKTATGQLEQRLAKLEGALYSGSGQGIVITSCSIAQVLQSTNFVEGSAGWRILKSGICEFEEVTVRGTIHATAGDFLGAITIGTGGSLSSGQTAYNTGTGFWLEYNAGTPRLSIGVGGGNSMYWDGANLTVSGLTVLGATITGSLVISTGGSLSSGQTAYNTGTGFWMEYNAGTPRFSLGVAGGAGFTWDGAAMAVNGAITATSGTITGTLYVGSAADRIVIDGSAKLIMSENYTAGVEGWCIYYSGTAEFEDVIVRGSIRASVFEYGAITATQGSIIITKSAGSLLSDCTSVTGPTSFTMDIRDPDYGHVAVFATNDIIRLTDRANTTWATVMSVSDQATFYRYTLIKNAGDNTTYEAGLGVVDYGSSLTGEGGLFFTADALTAPYMDIFTHAGSPWATITTQIRLGNLNGAWGFVADTYGIAIGDYTGGEYLTYDSASGTLILHGAGDSLQLGASGLSIYDGATEIVRLGDLDGWGGFVAENYGIAIGDYAGGDYMYYENDTGVFKLVAAAGAVYIDNTGLNLSSGAGSANAIDWYSSVDGDKVATLYVTEDTGAADTTYYNLIAYPANTSYTQILIQGSGGTAFKIWDSLNIGEASIYHQDAGNSTQLNLGIYFTSTAALLLKSYSDRMIMFEDMNSSTGALVDLVEIRHDTAGTLEIDGSLLAADFFKISTAGLKVLETVEAVDFKATSGATINEFSIDHRLSGASETAVPVERAVLNAMTARFQSPTQHFLATPGWTWCGAPFTGTPSAVTYTRFASWQSITHTGAGTFFYYYPLVNPATRDIRAYVATEYGYTYAGLRIDDGDNNDYTELVLMPSATTGRLKVQMRYRNGGGGVTTTDLVDGLIDQPYYLRLQYSDAANVCYLFYGTENSLVPRYLGASTATWATTASVRAGIYYYIPSANYYADVDWLYDGV</sequence>
<dbReference type="InterPro" id="IPR015406">
    <property type="entry name" value="GpJ_CSF"/>
</dbReference>
<proteinExistence type="predicted"/>
<dbReference type="Pfam" id="PF09327">
    <property type="entry name" value="Phage_Tail_Tip"/>
    <property type="match status" value="1"/>
</dbReference>
<gene>
    <name evidence="2" type="ORF">MM415B03472_0007</name>
</gene>
<feature type="domain" description="Tip attachment protein J central straight fiber" evidence="1">
    <location>
        <begin position="52"/>
        <end position="99"/>
    </location>
</feature>
<reference evidence="2" key="1">
    <citation type="submission" date="2020-03" db="EMBL/GenBank/DDBJ databases">
        <title>The deep terrestrial virosphere.</title>
        <authorList>
            <person name="Holmfeldt K."/>
            <person name="Nilsson E."/>
            <person name="Simone D."/>
            <person name="Lopez-Fernandez M."/>
            <person name="Wu X."/>
            <person name="de Brujin I."/>
            <person name="Lundin D."/>
            <person name="Andersson A."/>
            <person name="Bertilsson S."/>
            <person name="Dopson M."/>
        </authorList>
    </citation>
    <scope>NUCLEOTIDE SEQUENCE</scope>
    <source>
        <strain evidence="2">MM415B03472</strain>
    </source>
</reference>
<accession>A0A6M3L9N7</accession>
<protein>
    <recommendedName>
        <fullName evidence="1">Tip attachment protein J central straight fiber domain-containing protein</fullName>
    </recommendedName>
</protein>
<name>A0A6M3L9N7_9ZZZZ</name>
<evidence type="ECO:0000313" key="2">
    <source>
        <dbReference type="EMBL" id="QJA91109.1"/>
    </source>
</evidence>
<dbReference type="AlphaFoldDB" id="A0A6M3L9N7"/>
<organism evidence="2">
    <name type="scientific">viral metagenome</name>
    <dbReference type="NCBI Taxonomy" id="1070528"/>
    <lineage>
        <taxon>unclassified sequences</taxon>
        <taxon>metagenomes</taxon>
        <taxon>organismal metagenomes</taxon>
    </lineage>
</organism>